<reference evidence="6 7" key="1">
    <citation type="journal article" date="2025" name="Microbiol. Resour. Announc.">
        <title>Draft genome sequences for Neonectria magnoliae and Neonectria punicea, canker pathogens of Liriodendron tulipifera and Acer saccharum in West Virginia.</title>
        <authorList>
            <person name="Petronek H.M."/>
            <person name="Kasson M.T."/>
            <person name="Metheny A.M."/>
            <person name="Stauder C.M."/>
            <person name="Lovett B."/>
            <person name="Lynch S.C."/>
            <person name="Garnas J.R."/>
            <person name="Kasson L.R."/>
            <person name="Stajich J.E."/>
        </authorList>
    </citation>
    <scope>NUCLEOTIDE SEQUENCE [LARGE SCALE GENOMIC DNA]</scope>
    <source>
        <strain evidence="6 7">NRRL 64653</strain>
    </source>
</reference>
<gene>
    <name evidence="6" type="ORF">QQX98_012789</name>
</gene>
<dbReference type="Gene3D" id="2.30.30.190">
    <property type="entry name" value="CAP Gly-rich-like domain"/>
    <property type="match status" value="1"/>
</dbReference>
<dbReference type="InterPro" id="IPR000938">
    <property type="entry name" value="CAP-Gly_domain"/>
</dbReference>
<comment type="subcellular location">
    <subcellularLocation>
        <location evidence="1">Cytoplasm</location>
    </subcellularLocation>
</comment>
<keyword evidence="2" id="KW-0963">Cytoplasm</keyword>
<dbReference type="Pfam" id="PF01302">
    <property type="entry name" value="CAP_GLY"/>
    <property type="match status" value="1"/>
</dbReference>
<evidence type="ECO:0000313" key="6">
    <source>
        <dbReference type="EMBL" id="KAK7397841.1"/>
    </source>
</evidence>
<comment type="similarity">
    <text evidence="4">Belongs to the TBCB family.</text>
</comment>
<protein>
    <recommendedName>
        <fullName evidence="5">CAP-Gly domain-containing protein</fullName>
    </recommendedName>
</protein>
<dbReference type="SMART" id="SM01052">
    <property type="entry name" value="CAP_GLY"/>
    <property type="match status" value="1"/>
</dbReference>
<dbReference type="SUPFAM" id="SSF54236">
    <property type="entry name" value="Ubiquitin-like"/>
    <property type="match status" value="1"/>
</dbReference>
<dbReference type="Pfam" id="PF14560">
    <property type="entry name" value="Ubiquitin_2"/>
    <property type="match status" value="1"/>
</dbReference>
<evidence type="ECO:0000256" key="1">
    <source>
        <dbReference type="ARBA" id="ARBA00004496"/>
    </source>
</evidence>
<evidence type="ECO:0000256" key="4">
    <source>
        <dbReference type="ARBA" id="ARBA00025779"/>
    </source>
</evidence>
<comment type="caution">
    <text evidence="6">The sequence shown here is derived from an EMBL/GenBank/DDBJ whole genome shotgun (WGS) entry which is preliminary data.</text>
</comment>
<sequence>MADVPLLIISEFASSERRITPSWSISQLRTKLETVTGIPPSCQRLSLKTAGAEAISIEAANEDDTHLSNYHLVPYAELHGFAWQVIDTRPAANRPNLNDTSGVDKYVMPEEEYEKKTDSVLAWKKNQKLGRFDPDAPSHEQAKLAAFQHEIASRGIAVDKRCRVGGEDTKRGTIKYVGEVKEIPGGLGAWVGVHLDEPVGKNDGSISNTRYWGEPSQLKHGVFVRPERVETGDFPALDDLEDMEEI</sequence>
<dbReference type="InterPro" id="IPR000626">
    <property type="entry name" value="Ubiquitin-like_dom"/>
</dbReference>
<evidence type="ECO:0000256" key="2">
    <source>
        <dbReference type="ARBA" id="ARBA00022490"/>
    </source>
</evidence>
<dbReference type="InterPro" id="IPR036859">
    <property type="entry name" value="CAP-Gly_dom_sf"/>
</dbReference>
<feature type="domain" description="CAP-Gly" evidence="5">
    <location>
        <begin position="181"/>
        <end position="225"/>
    </location>
</feature>
<evidence type="ECO:0000259" key="5">
    <source>
        <dbReference type="PROSITE" id="PS50245"/>
    </source>
</evidence>
<dbReference type="SUPFAM" id="SSF74924">
    <property type="entry name" value="Cap-Gly domain"/>
    <property type="match status" value="1"/>
</dbReference>
<dbReference type="Gene3D" id="3.10.20.90">
    <property type="entry name" value="Phosphatidylinositol 3-kinase Catalytic Subunit, Chain A, domain 1"/>
    <property type="match status" value="1"/>
</dbReference>
<proteinExistence type="inferred from homology"/>
<dbReference type="EMBL" id="JAZAVJ010000421">
    <property type="protein sequence ID" value="KAK7397841.1"/>
    <property type="molecule type" value="Genomic_DNA"/>
</dbReference>
<evidence type="ECO:0000313" key="7">
    <source>
        <dbReference type="Proteomes" id="UP001498476"/>
    </source>
</evidence>
<dbReference type="PANTHER" id="PTHR18916:SF85">
    <property type="entry name" value="TUBULIN-FOLDING COFACTOR B"/>
    <property type="match status" value="1"/>
</dbReference>
<dbReference type="PROSITE" id="PS50245">
    <property type="entry name" value="CAP_GLY_2"/>
    <property type="match status" value="1"/>
</dbReference>
<evidence type="ECO:0000256" key="3">
    <source>
        <dbReference type="ARBA" id="ARBA00023186"/>
    </source>
</evidence>
<accession>A0ABR1GHZ3</accession>
<dbReference type="Proteomes" id="UP001498476">
    <property type="component" value="Unassembled WGS sequence"/>
</dbReference>
<organism evidence="6 7">
    <name type="scientific">Neonectria punicea</name>
    <dbReference type="NCBI Taxonomy" id="979145"/>
    <lineage>
        <taxon>Eukaryota</taxon>
        <taxon>Fungi</taxon>
        <taxon>Dikarya</taxon>
        <taxon>Ascomycota</taxon>
        <taxon>Pezizomycotina</taxon>
        <taxon>Sordariomycetes</taxon>
        <taxon>Hypocreomycetidae</taxon>
        <taxon>Hypocreales</taxon>
        <taxon>Nectriaceae</taxon>
        <taxon>Neonectria</taxon>
    </lineage>
</organism>
<dbReference type="InterPro" id="IPR029071">
    <property type="entry name" value="Ubiquitin-like_domsf"/>
</dbReference>
<keyword evidence="7" id="KW-1185">Reference proteome</keyword>
<name>A0ABR1GHZ3_9HYPO</name>
<dbReference type="PANTHER" id="PTHR18916">
    <property type="entry name" value="DYNACTIN 1-RELATED MICROTUBULE-BINDING"/>
    <property type="match status" value="1"/>
</dbReference>
<keyword evidence="3" id="KW-0143">Chaperone</keyword>